<evidence type="ECO:0000313" key="4">
    <source>
        <dbReference type="Proteomes" id="UP000191901"/>
    </source>
</evidence>
<dbReference type="PANTHER" id="PTHR47353:SF1">
    <property type="entry name" value="THIOREDOXIN-LIKE PROTEIN HCF164, CHLOROPLASTIC"/>
    <property type="match status" value="1"/>
</dbReference>
<dbReference type="SUPFAM" id="SSF52833">
    <property type="entry name" value="Thioredoxin-like"/>
    <property type="match status" value="1"/>
</dbReference>
<organism evidence="3 4">
    <name type="scientific">Halomicronema hongdechloris C2206</name>
    <dbReference type="NCBI Taxonomy" id="1641165"/>
    <lineage>
        <taxon>Bacteria</taxon>
        <taxon>Bacillati</taxon>
        <taxon>Cyanobacteriota</taxon>
        <taxon>Cyanophyceae</taxon>
        <taxon>Nodosilineales</taxon>
        <taxon>Nodosilineaceae</taxon>
        <taxon>Halomicronema</taxon>
    </lineage>
</organism>
<dbReference type="AlphaFoldDB" id="A0A1Z3HMG5"/>
<dbReference type="PANTHER" id="PTHR47353">
    <property type="entry name" value="THIOREDOXIN-LIKE PROTEIN HCF164, CHLOROPLASTIC"/>
    <property type="match status" value="1"/>
</dbReference>
<dbReference type="PROSITE" id="PS00194">
    <property type="entry name" value="THIOREDOXIN_1"/>
    <property type="match status" value="1"/>
</dbReference>
<dbReference type="GO" id="GO:0016671">
    <property type="term" value="F:oxidoreductase activity, acting on a sulfur group of donors, disulfide as acceptor"/>
    <property type="evidence" value="ECO:0007669"/>
    <property type="project" value="TreeGrafter"/>
</dbReference>
<dbReference type="InterPro" id="IPR013766">
    <property type="entry name" value="Thioredoxin_domain"/>
</dbReference>
<dbReference type="EMBL" id="CP021983">
    <property type="protein sequence ID" value="ASC71499.1"/>
    <property type="molecule type" value="Genomic_DNA"/>
</dbReference>
<dbReference type="Gene3D" id="3.40.30.10">
    <property type="entry name" value="Glutaredoxin"/>
    <property type="match status" value="1"/>
</dbReference>
<dbReference type="KEGG" id="hhg:XM38_024510"/>
<dbReference type="InterPro" id="IPR017937">
    <property type="entry name" value="Thioredoxin_CS"/>
</dbReference>
<accession>A0A1Z3HMG5</accession>
<dbReference type="Pfam" id="PF00085">
    <property type="entry name" value="Thioredoxin"/>
    <property type="match status" value="1"/>
</dbReference>
<dbReference type="STRING" id="1641165.XM38_06245"/>
<keyword evidence="1" id="KW-0812">Transmembrane</keyword>
<evidence type="ECO:0000259" key="2">
    <source>
        <dbReference type="PROSITE" id="PS51352"/>
    </source>
</evidence>
<gene>
    <name evidence="3" type="ORF">XM38_024510</name>
</gene>
<reference evidence="3 4" key="1">
    <citation type="journal article" date="2016" name="Biochim. Biophys. Acta">
        <title>Characterization of red-shifted phycobilisomes isolated from the chlorophyll f-containing cyanobacterium Halomicronema hongdechloris.</title>
        <authorList>
            <person name="Li Y."/>
            <person name="Lin Y."/>
            <person name="Garvey C.J."/>
            <person name="Birch D."/>
            <person name="Corkery R.W."/>
            <person name="Loughlin P.C."/>
            <person name="Scheer H."/>
            <person name="Willows R.D."/>
            <person name="Chen M."/>
        </authorList>
    </citation>
    <scope>NUCLEOTIDE SEQUENCE [LARGE SCALE GENOMIC DNA]</scope>
    <source>
        <strain evidence="3 4">C2206</strain>
    </source>
</reference>
<evidence type="ECO:0000256" key="1">
    <source>
        <dbReference type="SAM" id="Phobius"/>
    </source>
</evidence>
<dbReference type="Proteomes" id="UP000191901">
    <property type="component" value="Chromosome"/>
</dbReference>
<evidence type="ECO:0000313" key="3">
    <source>
        <dbReference type="EMBL" id="ASC71499.1"/>
    </source>
</evidence>
<name>A0A1Z3HMG5_9CYAN</name>
<feature type="domain" description="Thioredoxin" evidence="2">
    <location>
        <begin position="34"/>
        <end position="159"/>
    </location>
</feature>
<dbReference type="OrthoDB" id="423012at2"/>
<keyword evidence="1" id="KW-0472">Membrane</keyword>
<dbReference type="InterPro" id="IPR036249">
    <property type="entry name" value="Thioredoxin-like_sf"/>
</dbReference>
<dbReference type="RefSeq" id="WP_080806800.1">
    <property type="nucleotide sequence ID" value="NZ_CP021983.2"/>
</dbReference>
<sequence>MTVNPLLDALKRRFSPLIPLVIIGVFAIATLWLTRPAGSAPGPSLVSGLMTLKATAQAATPYDAAMANGKPTLLEFYADWCTTCQAMAPTLQALHHQFGHQVNLVMLNIDDPQWQQPLERFQVKGVPHLVLLQADGTVADSVTGKVPRSILSHRLGDLL</sequence>
<keyword evidence="4" id="KW-1185">Reference proteome</keyword>
<proteinExistence type="predicted"/>
<keyword evidence="1" id="KW-1133">Transmembrane helix</keyword>
<feature type="transmembrane region" description="Helical" evidence="1">
    <location>
        <begin position="14"/>
        <end position="34"/>
    </location>
</feature>
<dbReference type="PROSITE" id="PS51352">
    <property type="entry name" value="THIOREDOXIN_2"/>
    <property type="match status" value="1"/>
</dbReference>
<dbReference type="InterPro" id="IPR044241">
    <property type="entry name" value="TxlA/HCF164"/>
</dbReference>
<protein>
    <submittedName>
        <fullName evidence="3">Thioredoxin domain-containing protein</fullName>
    </submittedName>
</protein>